<reference evidence="2 3" key="1">
    <citation type="journal article" date="2021" name="Commun. Biol.">
        <title>The genome of Shorea leprosula (Dipterocarpaceae) highlights the ecological relevance of drought in aseasonal tropical rainforests.</title>
        <authorList>
            <person name="Ng K.K.S."/>
            <person name="Kobayashi M.J."/>
            <person name="Fawcett J.A."/>
            <person name="Hatakeyama M."/>
            <person name="Paape T."/>
            <person name="Ng C.H."/>
            <person name="Ang C.C."/>
            <person name="Tnah L.H."/>
            <person name="Lee C.T."/>
            <person name="Nishiyama T."/>
            <person name="Sese J."/>
            <person name="O'Brien M.J."/>
            <person name="Copetti D."/>
            <person name="Mohd Noor M.I."/>
            <person name="Ong R.C."/>
            <person name="Putra M."/>
            <person name="Sireger I.Z."/>
            <person name="Indrioko S."/>
            <person name="Kosugi Y."/>
            <person name="Izuno A."/>
            <person name="Isagi Y."/>
            <person name="Lee S.L."/>
            <person name="Shimizu K.K."/>
        </authorList>
    </citation>
    <scope>NUCLEOTIDE SEQUENCE [LARGE SCALE GENOMIC DNA]</scope>
    <source>
        <strain evidence="2">214</strain>
    </source>
</reference>
<dbReference type="EMBL" id="BPVZ01000005">
    <property type="protein sequence ID" value="GKU91629.1"/>
    <property type="molecule type" value="Genomic_DNA"/>
</dbReference>
<feature type="signal peptide" evidence="1">
    <location>
        <begin position="1"/>
        <end position="20"/>
    </location>
</feature>
<name>A0AAV5I2P3_9ROSI</name>
<evidence type="ECO:0000313" key="3">
    <source>
        <dbReference type="Proteomes" id="UP001054252"/>
    </source>
</evidence>
<organism evidence="2 3">
    <name type="scientific">Rubroshorea leprosula</name>
    <dbReference type="NCBI Taxonomy" id="152421"/>
    <lineage>
        <taxon>Eukaryota</taxon>
        <taxon>Viridiplantae</taxon>
        <taxon>Streptophyta</taxon>
        <taxon>Embryophyta</taxon>
        <taxon>Tracheophyta</taxon>
        <taxon>Spermatophyta</taxon>
        <taxon>Magnoliopsida</taxon>
        <taxon>eudicotyledons</taxon>
        <taxon>Gunneridae</taxon>
        <taxon>Pentapetalae</taxon>
        <taxon>rosids</taxon>
        <taxon>malvids</taxon>
        <taxon>Malvales</taxon>
        <taxon>Dipterocarpaceae</taxon>
        <taxon>Rubroshorea</taxon>
    </lineage>
</organism>
<comment type="caution">
    <text evidence="2">The sequence shown here is derived from an EMBL/GenBank/DDBJ whole genome shotgun (WGS) entry which is preliminary data.</text>
</comment>
<dbReference type="Proteomes" id="UP001054252">
    <property type="component" value="Unassembled WGS sequence"/>
</dbReference>
<proteinExistence type="predicted"/>
<gene>
    <name evidence="2" type="ORF">SLEP1_g5477</name>
</gene>
<keyword evidence="3" id="KW-1185">Reference proteome</keyword>
<dbReference type="AlphaFoldDB" id="A0AAV5I2P3"/>
<sequence length="112" mass="12751">MAALLSCCLVSWRVLRLVQQNDKFDGMHNAASMVNQISCDMIRSNSAIQELTSEAVTELVKDYQARASGNIKAASRNWPNLRPWRTRFGQKSVYSSYSPKCLAYSFRKEKII</sequence>
<feature type="chain" id="PRO_5043405724" evidence="1">
    <location>
        <begin position="21"/>
        <end position="112"/>
    </location>
</feature>
<evidence type="ECO:0000313" key="2">
    <source>
        <dbReference type="EMBL" id="GKU91629.1"/>
    </source>
</evidence>
<protein>
    <submittedName>
        <fullName evidence="2">Uncharacterized protein</fullName>
    </submittedName>
</protein>
<accession>A0AAV5I2P3</accession>
<evidence type="ECO:0000256" key="1">
    <source>
        <dbReference type="SAM" id="SignalP"/>
    </source>
</evidence>
<keyword evidence="1" id="KW-0732">Signal</keyword>